<dbReference type="EMBL" id="LGRX02033996">
    <property type="protein sequence ID" value="KAK3239195.1"/>
    <property type="molecule type" value="Genomic_DNA"/>
</dbReference>
<organism evidence="2 3">
    <name type="scientific">Cymbomonas tetramitiformis</name>
    <dbReference type="NCBI Taxonomy" id="36881"/>
    <lineage>
        <taxon>Eukaryota</taxon>
        <taxon>Viridiplantae</taxon>
        <taxon>Chlorophyta</taxon>
        <taxon>Pyramimonadophyceae</taxon>
        <taxon>Pyramimonadales</taxon>
        <taxon>Pyramimonadaceae</taxon>
        <taxon>Cymbomonas</taxon>
    </lineage>
</organism>
<dbReference type="AlphaFoldDB" id="A0AAE0BNV9"/>
<dbReference type="Proteomes" id="UP001190700">
    <property type="component" value="Unassembled WGS sequence"/>
</dbReference>
<keyword evidence="3" id="KW-1185">Reference proteome</keyword>
<reference evidence="2 3" key="1">
    <citation type="journal article" date="2015" name="Genome Biol. Evol.">
        <title>Comparative Genomics of a Bacterivorous Green Alga Reveals Evolutionary Causalities and Consequences of Phago-Mixotrophic Mode of Nutrition.</title>
        <authorList>
            <person name="Burns J.A."/>
            <person name="Paasch A."/>
            <person name="Narechania A."/>
            <person name="Kim E."/>
        </authorList>
    </citation>
    <scope>NUCLEOTIDE SEQUENCE [LARGE SCALE GENOMIC DNA]</scope>
    <source>
        <strain evidence="2 3">PLY_AMNH</strain>
    </source>
</reference>
<comment type="caution">
    <text evidence="2">The sequence shown here is derived from an EMBL/GenBank/DDBJ whole genome shotgun (WGS) entry which is preliminary data.</text>
</comment>
<protein>
    <submittedName>
        <fullName evidence="2">Uncharacterized protein</fullName>
    </submittedName>
</protein>
<sequence>MKSKGRNKAAPKGRKADDGPKAGGADGAPKAPGAEPNDIPQAFLTRTSTSFRLSPAASSGWEIRLGWDAESPLRVGDPPRGGLLSHRTQHTVEAAESGGRISLSYEMCLTSLGILFLRDLATLETGMPQTYHLDNDKTYDALCKHTNSLMHCEHLVLAAALPYMHGATAYSESTMDWLEELEPAMEELGERIYTSAPNNSKGVFALLSNRYTMIQLRASMGSDAMVPGGAEALRTKLALVEEKVCAGSDGLVTDSVFTKWLKESDNQKAKAVMSTHAKASAKVSKFCDRQGGKGKGGGAGKGDSGRGNGKGGRGLGSGRQDALLGPTRRLFLSTMGYRWLTLPLRSSSGWPRDGALS</sequence>
<evidence type="ECO:0000256" key="1">
    <source>
        <dbReference type="SAM" id="MobiDB-lite"/>
    </source>
</evidence>
<gene>
    <name evidence="2" type="ORF">CYMTET_50860</name>
</gene>
<evidence type="ECO:0000313" key="2">
    <source>
        <dbReference type="EMBL" id="KAK3239195.1"/>
    </source>
</evidence>
<feature type="region of interest" description="Disordered" evidence="1">
    <location>
        <begin position="1"/>
        <end position="40"/>
    </location>
</feature>
<evidence type="ECO:0000313" key="3">
    <source>
        <dbReference type="Proteomes" id="UP001190700"/>
    </source>
</evidence>
<feature type="compositionally biased region" description="Basic residues" evidence="1">
    <location>
        <begin position="1"/>
        <end position="13"/>
    </location>
</feature>
<feature type="region of interest" description="Disordered" evidence="1">
    <location>
        <begin position="284"/>
        <end position="321"/>
    </location>
</feature>
<feature type="compositionally biased region" description="Gly residues" evidence="1">
    <location>
        <begin position="293"/>
        <end position="317"/>
    </location>
</feature>
<proteinExistence type="predicted"/>
<accession>A0AAE0BNV9</accession>
<name>A0AAE0BNV9_9CHLO</name>